<evidence type="ECO:0008006" key="3">
    <source>
        <dbReference type="Google" id="ProtNLM"/>
    </source>
</evidence>
<sequence>MTSAGATTAVDRFRELSDGDPEIQAHGRYFSCTYLLDMIEHRFLVRMHRGEVEELVTDPGPLEPYDFAIRAGRETWEGFCSEVPPPMCHGIWSATFQRDMTLEGNHLVIMQNLRVLTRQLELLRITGPLG</sequence>
<dbReference type="Proteomes" id="UP000245639">
    <property type="component" value="Unassembled WGS sequence"/>
</dbReference>
<name>A0A2U1FLW0_9PSEU</name>
<evidence type="ECO:0000313" key="1">
    <source>
        <dbReference type="EMBL" id="PVZ13193.1"/>
    </source>
</evidence>
<dbReference type="AlphaFoldDB" id="A0A2U1FLW0"/>
<dbReference type="EMBL" id="QEKW01000002">
    <property type="protein sequence ID" value="PVZ13193.1"/>
    <property type="molecule type" value="Genomic_DNA"/>
</dbReference>
<gene>
    <name evidence="1" type="ORF">C8D89_102343</name>
</gene>
<evidence type="ECO:0000313" key="2">
    <source>
        <dbReference type="Proteomes" id="UP000245639"/>
    </source>
</evidence>
<reference evidence="1 2" key="1">
    <citation type="submission" date="2018-04" db="EMBL/GenBank/DDBJ databases">
        <title>Genomic Encyclopedia of Type Strains, Phase IV (KMG-IV): sequencing the most valuable type-strain genomes for metagenomic binning, comparative biology and taxonomic classification.</title>
        <authorList>
            <person name="Goeker M."/>
        </authorList>
    </citation>
    <scope>NUCLEOTIDE SEQUENCE [LARGE SCALE GENOMIC DNA]</scope>
    <source>
        <strain evidence="1 2">DSM 45771</strain>
    </source>
</reference>
<keyword evidence="2" id="KW-1185">Reference proteome</keyword>
<dbReference type="RefSeq" id="WP_116707227.1">
    <property type="nucleotide sequence ID" value="NZ_QEKW01000002.1"/>
</dbReference>
<organism evidence="1 2">
    <name type="scientific">Actinomycetospora cinnamomea</name>
    <dbReference type="NCBI Taxonomy" id="663609"/>
    <lineage>
        <taxon>Bacteria</taxon>
        <taxon>Bacillati</taxon>
        <taxon>Actinomycetota</taxon>
        <taxon>Actinomycetes</taxon>
        <taxon>Pseudonocardiales</taxon>
        <taxon>Pseudonocardiaceae</taxon>
        <taxon>Actinomycetospora</taxon>
    </lineage>
</organism>
<proteinExistence type="predicted"/>
<comment type="caution">
    <text evidence="1">The sequence shown here is derived from an EMBL/GenBank/DDBJ whole genome shotgun (WGS) entry which is preliminary data.</text>
</comment>
<accession>A0A2U1FLW0</accession>
<protein>
    <recommendedName>
        <fullName evidence="3">SCP-2 sterol transfer family protein</fullName>
    </recommendedName>
</protein>
<dbReference type="OrthoDB" id="2853714at2"/>